<sequence length="978" mass="110523">MINSTIESLNLQAEAVLNPSIQFNNPLSKNLKAPKSIFLTGATGFLGAYLLEELLQKTTADIYCLIRSSDVVSGQNRIKKHLQLYSLWQEKLSSRIIPVVGDLAQPLFGLTKEHFHELANQIDIIYHNGAWVNSACPYSTLKPTNVLGTQEVLYLASLSQTKPVHFISTVGIFFNSAFNPLQPVKEADIPELLTLTGGYRQSKWVAEQLVMTAQLRGLPACIYRPSRIMGHSQTGINSNFQDALCILLKGCINLKKFPIIETDLNLVPVDYVSQSVVHLSLLDKYSNQTFHLTNSQQINWHDWFDVIDSFGYPLQKVSYDDFLVTIRDYATKYPHDNLYSSLLLLLDSSDTFLTKKKPEFDTHYTLAGLAGTSIICPLVDKKLITIYLKYFHNSGYFPTLPEKSVNSTKTPAFWKAITTSIKSKNQAFAIQPVPRNQNLPLSFAQERLWLIDRLDPGNPVHNLRAVFRLQGLLNITALEQSWIEIIRRHEILRTTFNLVNGQPVQVITNNPTFELQIINLQELSSSEQESEIRRLAIVLAQEPFNLIEGPLLRVKLLCLSAEENLILRITHHIVTDIWSDTVLMRELATLYTAFCTGKPSPLSELPIQYVDFAQSQRQWLQGEVLEAQINYWKQQLSGDISPLQLPTDFSSSQISSYRGAFQSLALSQELTENLKTLSHKAGVSLFVTLLAGFQMLLYQYSGQEDIILSSPIAGRQQNETKKLIGYFSNLVLLRTNLGQNPSFLELLSRVSRVTLEAQEFQHLSFQQLETSVNISSNIFSRVMFTLQNVLSLPEKLGEVNINLVEMNEGISNFDLSLSMKEKQQQLIAIIRYKTDLFQESTILEILQNFQILLTDIIADPERKLLDLPLLRSVKTNIPVHQPEIAYIAPTNQIEETIAAIWQGVLGVEKIGIHTNFFDLGGRSLAMIRICQQIQQICVRELGSESHSQISVGELFQHPTISGMAQVLYKTRKEVGSRD</sequence>
<dbReference type="CDD" id="cd05235">
    <property type="entry name" value="SDR_e1"/>
    <property type="match status" value="1"/>
</dbReference>
<dbReference type="Proteomes" id="UP000660270">
    <property type="component" value="Unassembled WGS sequence"/>
</dbReference>
<dbReference type="InterPro" id="IPR036736">
    <property type="entry name" value="ACP-like_sf"/>
</dbReference>
<accession>A0ABR8IVF1</accession>
<dbReference type="SUPFAM" id="SSF51735">
    <property type="entry name" value="NAD(P)-binding Rossmann-fold domains"/>
    <property type="match status" value="1"/>
</dbReference>
<keyword evidence="2" id="KW-0596">Phosphopantetheine</keyword>
<dbReference type="Pfam" id="PF00550">
    <property type="entry name" value="PP-binding"/>
    <property type="match status" value="1"/>
</dbReference>
<evidence type="ECO:0000256" key="3">
    <source>
        <dbReference type="ARBA" id="ARBA00022553"/>
    </source>
</evidence>
<evidence type="ECO:0000259" key="5">
    <source>
        <dbReference type="PROSITE" id="PS50075"/>
    </source>
</evidence>
<name>A0ABR8IVF1_APHFL</name>
<dbReference type="InterPro" id="IPR010080">
    <property type="entry name" value="Thioester_reductase-like_dom"/>
</dbReference>
<evidence type="ECO:0000256" key="2">
    <source>
        <dbReference type="ARBA" id="ARBA00022450"/>
    </source>
</evidence>
<protein>
    <submittedName>
        <fullName evidence="6">Thioester reductase domain-containing protein</fullName>
    </submittedName>
</protein>
<dbReference type="GeneID" id="78219568"/>
<organism evidence="6 7">
    <name type="scientific">Aphanizomenon flos-aquae FACHB-1249</name>
    <dbReference type="NCBI Taxonomy" id="2692889"/>
    <lineage>
        <taxon>Bacteria</taxon>
        <taxon>Bacillati</taxon>
        <taxon>Cyanobacteriota</taxon>
        <taxon>Cyanophyceae</taxon>
        <taxon>Nostocales</taxon>
        <taxon>Aphanizomenonaceae</taxon>
        <taxon>Aphanizomenon</taxon>
    </lineage>
</organism>
<dbReference type="PANTHER" id="PTHR44845:SF6">
    <property type="entry name" value="BETA-ALANINE-ACTIVATING ENZYME"/>
    <property type="match status" value="1"/>
</dbReference>
<evidence type="ECO:0000313" key="7">
    <source>
        <dbReference type="Proteomes" id="UP000660270"/>
    </source>
</evidence>
<dbReference type="PANTHER" id="PTHR44845">
    <property type="entry name" value="CARRIER DOMAIN-CONTAINING PROTEIN"/>
    <property type="match status" value="1"/>
</dbReference>
<dbReference type="Gene3D" id="1.10.1200.10">
    <property type="entry name" value="ACP-like"/>
    <property type="match status" value="1"/>
</dbReference>
<dbReference type="Gene3D" id="3.30.559.10">
    <property type="entry name" value="Chloramphenicol acetyltransferase-like domain"/>
    <property type="match status" value="1"/>
</dbReference>
<dbReference type="Pfam" id="PF00668">
    <property type="entry name" value="Condensation"/>
    <property type="match status" value="1"/>
</dbReference>
<dbReference type="InterPro" id="IPR013120">
    <property type="entry name" value="FAR_NAD-bd"/>
</dbReference>
<dbReference type="InterPro" id="IPR001242">
    <property type="entry name" value="Condensation_dom"/>
</dbReference>
<dbReference type="InterPro" id="IPR023213">
    <property type="entry name" value="CAT-like_dom_sf"/>
</dbReference>
<dbReference type="NCBIfam" id="TIGR01746">
    <property type="entry name" value="Thioester-redct"/>
    <property type="match status" value="1"/>
</dbReference>
<keyword evidence="4" id="KW-0436">Ligase</keyword>
<comment type="caution">
    <text evidence="6">The sequence shown here is derived from an EMBL/GenBank/DDBJ whole genome shotgun (WGS) entry which is preliminary data.</text>
</comment>
<reference evidence="6 7" key="1">
    <citation type="journal article" date="2020" name="ISME J.">
        <title>Comparative genomics reveals insights into cyanobacterial evolution and habitat adaptation.</title>
        <authorList>
            <person name="Chen M.Y."/>
            <person name="Teng W.K."/>
            <person name="Zhao L."/>
            <person name="Hu C.X."/>
            <person name="Zhou Y.K."/>
            <person name="Han B.P."/>
            <person name="Song L.R."/>
            <person name="Shu W.S."/>
        </authorList>
    </citation>
    <scope>NUCLEOTIDE SEQUENCE [LARGE SCALE GENOMIC DNA]</scope>
    <source>
        <strain evidence="6 7">FACHB-1249</strain>
    </source>
</reference>
<dbReference type="Gene3D" id="3.40.50.720">
    <property type="entry name" value="NAD(P)-binding Rossmann-like Domain"/>
    <property type="match status" value="1"/>
</dbReference>
<evidence type="ECO:0000256" key="4">
    <source>
        <dbReference type="ARBA" id="ARBA00022598"/>
    </source>
</evidence>
<keyword evidence="7" id="KW-1185">Reference proteome</keyword>
<evidence type="ECO:0000313" key="6">
    <source>
        <dbReference type="EMBL" id="MBD2686675.1"/>
    </source>
</evidence>
<dbReference type="Pfam" id="PF07993">
    <property type="entry name" value="NAD_binding_4"/>
    <property type="match status" value="1"/>
</dbReference>
<gene>
    <name evidence="6" type="ORF">H6G43_15950</name>
</gene>
<evidence type="ECO:0000256" key="1">
    <source>
        <dbReference type="ARBA" id="ARBA00001957"/>
    </source>
</evidence>
<dbReference type="PROSITE" id="PS50075">
    <property type="entry name" value="CARRIER"/>
    <property type="match status" value="1"/>
</dbReference>
<comment type="cofactor">
    <cofactor evidence="1">
        <name>pantetheine 4'-phosphate</name>
        <dbReference type="ChEBI" id="CHEBI:47942"/>
    </cofactor>
</comment>
<dbReference type="RefSeq" id="WP_190387604.1">
    <property type="nucleotide sequence ID" value="NZ_JACJTM010000039.1"/>
</dbReference>
<feature type="domain" description="Carrier" evidence="5">
    <location>
        <begin position="888"/>
        <end position="971"/>
    </location>
</feature>
<dbReference type="EMBL" id="JACJTM010000039">
    <property type="protein sequence ID" value="MBD2686675.1"/>
    <property type="molecule type" value="Genomic_DNA"/>
</dbReference>
<dbReference type="Gene3D" id="3.30.559.30">
    <property type="entry name" value="Nonribosomal peptide synthetase, condensation domain"/>
    <property type="match status" value="1"/>
</dbReference>
<dbReference type="SUPFAM" id="SSF47336">
    <property type="entry name" value="ACP-like"/>
    <property type="match status" value="1"/>
</dbReference>
<keyword evidence="3" id="KW-0597">Phosphoprotein</keyword>
<dbReference type="InterPro" id="IPR009081">
    <property type="entry name" value="PP-bd_ACP"/>
</dbReference>
<proteinExistence type="predicted"/>
<dbReference type="SUPFAM" id="SSF52777">
    <property type="entry name" value="CoA-dependent acyltransferases"/>
    <property type="match status" value="2"/>
</dbReference>
<dbReference type="InterPro" id="IPR036291">
    <property type="entry name" value="NAD(P)-bd_dom_sf"/>
</dbReference>
<dbReference type="CDD" id="cd19531">
    <property type="entry name" value="LCL_NRPS-like"/>
    <property type="match status" value="1"/>
</dbReference>